<gene>
    <name evidence="6" type="primary">prmA</name>
    <name evidence="7" type="ORF">EII40_10255</name>
</gene>
<comment type="subcellular location">
    <subcellularLocation>
        <location evidence="6">Cytoplasm</location>
    </subcellularLocation>
</comment>
<organism evidence="7 8">
    <name type="scientific">Tannerella forsythia</name>
    <name type="common">Bacteroides forsythus</name>
    <dbReference type="NCBI Taxonomy" id="28112"/>
    <lineage>
        <taxon>Bacteria</taxon>
        <taxon>Pseudomonadati</taxon>
        <taxon>Bacteroidota</taxon>
        <taxon>Bacteroidia</taxon>
        <taxon>Bacteroidales</taxon>
        <taxon>Tannerellaceae</taxon>
        <taxon>Tannerella</taxon>
    </lineage>
</organism>
<dbReference type="InterPro" id="IPR004498">
    <property type="entry name" value="Ribosomal_PrmA_MeTrfase"/>
</dbReference>
<protein>
    <recommendedName>
        <fullName evidence="6">Ribosomal protein L11 methyltransferase</fullName>
        <shortName evidence="6">L11 Mtase</shortName>
        <ecNumber evidence="6">2.1.1.-</ecNumber>
    </recommendedName>
</protein>
<evidence type="ECO:0000256" key="4">
    <source>
        <dbReference type="ARBA" id="ARBA00022679"/>
    </source>
</evidence>
<feature type="binding site" evidence="6">
    <location>
        <position position="133"/>
    </location>
    <ligand>
        <name>S-adenosyl-L-methionine</name>
        <dbReference type="ChEBI" id="CHEBI:59789"/>
    </ligand>
</feature>
<keyword evidence="7" id="KW-0687">Ribonucleoprotein</keyword>
<dbReference type="OrthoDB" id="9785995at2"/>
<evidence type="ECO:0000256" key="6">
    <source>
        <dbReference type="HAMAP-Rule" id="MF_00735"/>
    </source>
</evidence>
<dbReference type="InterPro" id="IPR050078">
    <property type="entry name" value="Ribosomal_L11_MeTrfase_PrmA"/>
</dbReference>
<dbReference type="RefSeq" id="WP_124752154.1">
    <property type="nucleotide sequence ID" value="NZ_RQYS01000046.1"/>
</dbReference>
<dbReference type="SUPFAM" id="SSF53335">
    <property type="entry name" value="S-adenosyl-L-methionine-dependent methyltransferases"/>
    <property type="match status" value="1"/>
</dbReference>
<comment type="catalytic activity">
    <reaction evidence="6">
        <text>L-lysyl-[protein] + 3 S-adenosyl-L-methionine = N(6),N(6),N(6)-trimethyl-L-lysyl-[protein] + 3 S-adenosyl-L-homocysteine + 3 H(+)</text>
        <dbReference type="Rhea" id="RHEA:54192"/>
        <dbReference type="Rhea" id="RHEA-COMP:9752"/>
        <dbReference type="Rhea" id="RHEA-COMP:13826"/>
        <dbReference type="ChEBI" id="CHEBI:15378"/>
        <dbReference type="ChEBI" id="CHEBI:29969"/>
        <dbReference type="ChEBI" id="CHEBI:57856"/>
        <dbReference type="ChEBI" id="CHEBI:59789"/>
        <dbReference type="ChEBI" id="CHEBI:61961"/>
    </reaction>
</comment>
<keyword evidence="3 6" id="KW-0489">Methyltransferase</keyword>
<dbReference type="PANTHER" id="PTHR43648">
    <property type="entry name" value="ELECTRON TRANSFER FLAVOPROTEIN BETA SUBUNIT LYSINE METHYLTRANSFERASE"/>
    <property type="match status" value="1"/>
</dbReference>
<feature type="binding site" evidence="6">
    <location>
        <position position="176"/>
    </location>
    <ligand>
        <name>S-adenosyl-L-methionine</name>
        <dbReference type="ChEBI" id="CHEBI:59789"/>
    </ligand>
</feature>
<dbReference type="InterPro" id="IPR029063">
    <property type="entry name" value="SAM-dependent_MTases_sf"/>
</dbReference>
<dbReference type="AlphaFoldDB" id="A0A3P1XMQ6"/>
<dbReference type="Pfam" id="PF06325">
    <property type="entry name" value="PrmA"/>
    <property type="match status" value="1"/>
</dbReference>
<dbReference type="GO" id="GO:0005737">
    <property type="term" value="C:cytoplasm"/>
    <property type="evidence" value="ECO:0007669"/>
    <property type="project" value="UniProtKB-SubCell"/>
</dbReference>
<keyword evidence="2 6" id="KW-0963">Cytoplasm</keyword>
<keyword evidence="7" id="KW-0689">Ribosomal protein</keyword>
<evidence type="ECO:0000313" key="8">
    <source>
        <dbReference type="Proteomes" id="UP000278609"/>
    </source>
</evidence>
<comment type="function">
    <text evidence="6">Methylates ribosomal protein L11.</text>
</comment>
<dbReference type="GO" id="GO:0032259">
    <property type="term" value="P:methylation"/>
    <property type="evidence" value="ECO:0007669"/>
    <property type="project" value="UniProtKB-KW"/>
</dbReference>
<dbReference type="Proteomes" id="UP000278609">
    <property type="component" value="Unassembled WGS sequence"/>
</dbReference>
<sequence>MDYYEFQFSYTSSVATEVINDILATELGAVGFESFVADENGLKAYIPVSAFQPEALTDCLSAFPLEDTVIHHTHTPIAARNWNEEWEKNYFQPIRISKQCLIRASFHQPEEGYEQTIIIDPRMAFGTGNHATTYLMLCEMLTIDLHGKEVLDMGCGTAVLAILAARKQAQRVVAIDIDEWAYRNAIENCRLNNTLDIRIEQGGAELLPHCGMFDYIFANINRNILLNDIRHYAPILKPGGYLYMSGFYEEDIPAIEQECRLNGLMLLSHTSRNQWTVVRTQNTDSDNS</sequence>
<dbReference type="NCBIfam" id="NF001785">
    <property type="entry name" value="PRK00517.2-2"/>
    <property type="match status" value="1"/>
</dbReference>
<feature type="binding site" evidence="6">
    <location>
        <position position="219"/>
    </location>
    <ligand>
        <name>S-adenosyl-L-methionine</name>
        <dbReference type="ChEBI" id="CHEBI:59789"/>
    </ligand>
</feature>
<keyword evidence="4 6" id="KW-0808">Transferase</keyword>
<evidence type="ECO:0000256" key="5">
    <source>
        <dbReference type="ARBA" id="ARBA00022691"/>
    </source>
</evidence>
<dbReference type="Gene3D" id="3.40.50.150">
    <property type="entry name" value="Vaccinia Virus protein VP39"/>
    <property type="match status" value="1"/>
</dbReference>
<feature type="binding site" evidence="6">
    <location>
        <position position="154"/>
    </location>
    <ligand>
        <name>S-adenosyl-L-methionine</name>
        <dbReference type="ChEBI" id="CHEBI:59789"/>
    </ligand>
</feature>
<evidence type="ECO:0000256" key="3">
    <source>
        <dbReference type="ARBA" id="ARBA00022603"/>
    </source>
</evidence>
<dbReference type="EMBL" id="RQYS01000046">
    <property type="protein sequence ID" value="RRD59348.1"/>
    <property type="molecule type" value="Genomic_DNA"/>
</dbReference>
<accession>A0A3P1XMQ6</accession>
<evidence type="ECO:0000256" key="2">
    <source>
        <dbReference type="ARBA" id="ARBA00022490"/>
    </source>
</evidence>
<proteinExistence type="inferred from homology"/>
<dbReference type="GO" id="GO:0005840">
    <property type="term" value="C:ribosome"/>
    <property type="evidence" value="ECO:0007669"/>
    <property type="project" value="UniProtKB-KW"/>
</dbReference>
<dbReference type="EC" id="2.1.1.-" evidence="6"/>
<dbReference type="HAMAP" id="MF_00735">
    <property type="entry name" value="Methyltr_PrmA"/>
    <property type="match status" value="1"/>
</dbReference>
<name>A0A3P1XMQ6_TANFO</name>
<comment type="caution">
    <text evidence="7">The sequence shown here is derived from an EMBL/GenBank/DDBJ whole genome shotgun (WGS) entry which is preliminary data.</text>
</comment>
<dbReference type="CDD" id="cd02440">
    <property type="entry name" value="AdoMet_MTases"/>
    <property type="match status" value="1"/>
</dbReference>
<dbReference type="GO" id="GO:0016279">
    <property type="term" value="F:protein-lysine N-methyltransferase activity"/>
    <property type="evidence" value="ECO:0007669"/>
    <property type="project" value="RHEA"/>
</dbReference>
<dbReference type="PANTHER" id="PTHR43648:SF1">
    <property type="entry name" value="ELECTRON TRANSFER FLAVOPROTEIN BETA SUBUNIT LYSINE METHYLTRANSFERASE"/>
    <property type="match status" value="1"/>
</dbReference>
<evidence type="ECO:0000256" key="1">
    <source>
        <dbReference type="ARBA" id="ARBA00009741"/>
    </source>
</evidence>
<evidence type="ECO:0000313" key="7">
    <source>
        <dbReference type="EMBL" id="RRD59348.1"/>
    </source>
</evidence>
<comment type="similarity">
    <text evidence="1 6">Belongs to the methyltransferase superfamily. PrmA family.</text>
</comment>
<keyword evidence="5 6" id="KW-0949">S-adenosyl-L-methionine</keyword>
<reference evidence="7 8" key="1">
    <citation type="submission" date="2018-11" db="EMBL/GenBank/DDBJ databases">
        <title>Genomes From Bacteria Associated with the Canine Oral Cavity: a Test Case for Automated Genome-Based Taxonomic Assignment.</title>
        <authorList>
            <person name="Coil D.A."/>
            <person name="Jospin G."/>
            <person name="Darling A.E."/>
            <person name="Wallis C."/>
            <person name="Davis I.J."/>
            <person name="Harris S."/>
            <person name="Eisen J.A."/>
            <person name="Holcombe L.J."/>
            <person name="O'Flynn C."/>
        </authorList>
    </citation>
    <scope>NUCLEOTIDE SEQUENCE [LARGE SCALE GENOMIC DNA]</scope>
    <source>
        <strain evidence="7 8">OH2617_COT-023</strain>
    </source>
</reference>